<evidence type="ECO:0000259" key="7">
    <source>
        <dbReference type="Pfam" id="PF00892"/>
    </source>
</evidence>
<feature type="transmembrane region" description="Helical" evidence="6">
    <location>
        <begin position="109"/>
        <end position="129"/>
    </location>
</feature>
<evidence type="ECO:0000256" key="5">
    <source>
        <dbReference type="ARBA" id="ARBA00023136"/>
    </source>
</evidence>
<keyword evidence="3 6" id="KW-0812">Transmembrane</keyword>
<evidence type="ECO:0000256" key="3">
    <source>
        <dbReference type="ARBA" id="ARBA00022692"/>
    </source>
</evidence>
<keyword evidence="4 6" id="KW-1133">Transmembrane helix</keyword>
<feature type="domain" description="EamA" evidence="7">
    <location>
        <begin position="15"/>
        <end position="153"/>
    </location>
</feature>
<dbReference type="GO" id="GO:0016020">
    <property type="term" value="C:membrane"/>
    <property type="evidence" value="ECO:0007669"/>
    <property type="project" value="UniProtKB-SubCell"/>
</dbReference>
<evidence type="ECO:0000313" key="9">
    <source>
        <dbReference type="Proteomes" id="UP000823900"/>
    </source>
</evidence>
<feature type="transmembrane region" description="Helical" evidence="6">
    <location>
        <begin position="141"/>
        <end position="157"/>
    </location>
</feature>
<sequence length="305" mass="32649">MSRILRRRKNGKKDLGYAAAIFGGICWGFSGCCGQFLFQQKGGTAEWLVSLRLLFAGLILISLAFLTEGKACTRVFRNRKDRTGLLIFTFAGILLSQYTYFAAIQHSNAGTATVLQYLFPIIVLLLVCFDERRGPDVTESAAMILSLAGTVVLGTHGDFTSLQISPAALFFGLAAAAAAVFYNMLSGDLIRRYGLFSIAGFGMLIAGLVMTAAVRPWQCGVQWDAGTVLALAGVIVVGTAAGFGLYLWGVSVIGPLKGSLLSSVEPAVAVLLSFFWLKTPFVWIDFLGFGMILGAVLILGMKNAK</sequence>
<evidence type="ECO:0000256" key="2">
    <source>
        <dbReference type="ARBA" id="ARBA00007362"/>
    </source>
</evidence>
<reference evidence="8" key="1">
    <citation type="journal article" date="2021" name="PeerJ">
        <title>Extensive microbial diversity within the chicken gut microbiome revealed by metagenomics and culture.</title>
        <authorList>
            <person name="Gilroy R."/>
            <person name="Ravi A."/>
            <person name="Getino M."/>
            <person name="Pursley I."/>
            <person name="Horton D.L."/>
            <person name="Alikhan N.F."/>
            <person name="Baker D."/>
            <person name="Gharbi K."/>
            <person name="Hall N."/>
            <person name="Watson M."/>
            <person name="Adriaenssens E.M."/>
            <person name="Foster-Nyarko E."/>
            <person name="Jarju S."/>
            <person name="Secka A."/>
            <person name="Antonio M."/>
            <person name="Oren A."/>
            <person name="Chaudhuri R.R."/>
            <person name="La Ragione R."/>
            <person name="Hildebrand F."/>
            <person name="Pallen M.J."/>
        </authorList>
    </citation>
    <scope>NUCLEOTIDE SEQUENCE</scope>
    <source>
        <strain evidence="8">CHK178-16964</strain>
    </source>
</reference>
<dbReference type="EMBL" id="DWZA01000020">
    <property type="protein sequence ID" value="HJA70332.1"/>
    <property type="molecule type" value="Genomic_DNA"/>
</dbReference>
<feature type="domain" description="EamA" evidence="7">
    <location>
        <begin position="168"/>
        <end position="299"/>
    </location>
</feature>
<evidence type="ECO:0000256" key="6">
    <source>
        <dbReference type="SAM" id="Phobius"/>
    </source>
</evidence>
<evidence type="ECO:0000256" key="1">
    <source>
        <dbReference type="ARBA" id="ARBA00004141"/>
    </source>
</evidence>
<feature type="transmembrane region" description="Helical" evidence="6">
    <location>
        <begin position="15"/>
        <end position="38"/>
    </location>
</feature>
<comment type="similarity">
    <text evidence="2">Belongs to the EamA transporter family.</text>
</comment>
<dbReference type="InterPro" id="IPR000620">
    <property type="entry name" value="EamA_dom"/>
</dbReference>
<dbReference type="Pfam" id="PF00892">
    <property type="entry name" value="EamA"/>
    <property type="match status" value="2"/>
</dbReference>
<evidence type="ECO:0000256" key="4">
    <source>
        <dbReference type="ARBA" id="ARBA00022989"/>
    </source>
</evidence>
<dbReference type="InterPro" id="IPR037185">
    <property type="entry name" value="EmrE-like"/>
</dbReference>
<feature type="transmembrane region" description="Helical" evidence="6">
    <location>
        <begin position="260"/>
        <end position="277"/>
    </location>
</feature>
<dbReference type="PANTHER" id="PTHR32322:SF2">
    <property type="entry name" value="EAMA DOMAIN-CONTAINING PROTEIN"/>
    <property type="match status" value="1"/>
</dbReference>
<dbReference type="PANTHER" id="PTHR32322">
    <property type="entry name" value="INNER MEMBRANE TRANSPORTER"/>
    <property type="match status" value="1"/>
</dbReference>
<protein>
    <submittedName>
        <fullName evidence="8">DMT family transporter</fullName>
    </submittedName>
</protein>
<feature type="transmembrane region" description="Helical" evidence="6">
    <location>
        <begin position="283"/>
        <end position="301"/>
    </location>
</feature>
<comment type="subcellular location">
    <subcellularLocation>
        <location evidence="1">Membrane</location>
        <topology evidence="1">Multi-pass membrane protein</topology>
    </subcellularLocation>
</comment>
<proteinExistence type="inferred from homology"/>
<reference evidence="8" key="2">
    <citation type="submission" date="2021-04" db="EMBL/GenBank/DDBJ databases">
        <authorList>
            <person name="Gilroy R."/>
        </authorList>
    </citation>
    <scope>NUCLEOTIDE SEQUENCE</scope>
    <source>
        <strain evidence="8">CHK178-16964</strain>
    </source>
</reference>
<gene>
    <name evidence="8" type="ORF">IAA07_01970</name>
</gene>
<evidence type="ECO:0000313" key="8">
    <source>
        <dbReference type="EMBL" id="HJA70332.1"/>
    </source>
</evidence>
<accession>A0A9D2HGB1</accession>
<dbReference type="Proteomes" id="UP000823900">
    <property type="component" value="Unassembled WGS sequence"/>
</dbReference>
<organism evidence="8 9">
    <name type="scientific">Candidatus Lachnoclostridium stercoravium</name>
    <dbReference type="NCBI Taxonomy" id="2838633"/>
    <lineage>
        <taxon>Bacteria</taxon>
        <taxon>Bacillati</taxon>
        <taxon>Bacillota</taxon>
        <taxon>Clostridia</taxon>
        <taxon>Lachnospirales</taxon>
        <taxon>Lachnospiraceae</taxon>
    </lineage>
</organism>
<comment type="caution">
    <text evidence="8">The sequence shown here is derived from an EMBL/GenBank/DDBJ whole genome shotgun (WGS) entry which is preliminary data.</text>
</comment>
<keyword evidence="5 6" id="KW-0472">Membrane</keyword>
<feature type="transmembrane region" description="Helical" evidence="6">
    <location>
        <begin position="44"/>
        <end position="65"/>
    </location>
</feature>
<dbReference type="InterPro" id="IPR050638">
    <property type="entry name" value="AA-Vitamin_Transporters"/>
</dbReference>
<feature type="transmembrane region" description="Helical" evidence="6">
    <location>
        <begin position="85"/>
        <end position="103"/>
    </location>
</feature>
<feature type="transmembrane region" description="Helical" evidence="6">
    <location>
        <begin position="226"/>
        <end position="248"/>
    </location>
</feature>
<feature type="transmembrane region" description="Helical" evidence="6">
    <location>
        <begin position="194"/>
        <end position="214"/>
    </location>
</feature>
<dbReference type="PROSITE" id="PS51257">
    <property type="entry name" value="PROKAR_LIPOPROTEIN"/>
    <property type="match status" value="1"/>
</dbReference>
<feature type="transmembrane region" description="Helical" evidence="6">
    <location>
        <begin position="163"/>
        <end position="182"/>
    </location>
</feature>
<dbReference type="SUPFAM" id="SSF103481">
    <property type="entry name" value="Multidrug resistance efflux transporter EmrE"/>
    <property type="match status" value="2"/>
</dbReference>
<dbReference type="AlphaFoldDB" id="A0A9D2HGB1"/>
<name>A0A9D2HGB1_9FIRM</name>